<dbReference type="AlphaFoldDB" id="A0A6J4HN51"/>
<proteinExistence type="predicted"/>
<keyword evidence="2" id="KW-0472">Membrane</keyword>
<name>A0A6J4HN51_9ACTN</name>
<organism evidence="3">
    <name type="scientific">uncultured Mycobacteriales bacterium</name>
    <dbReference type="NCBI Taxonomy" id="581187"/>
    <lineage>
        <taxon>Bacteria</taxon>
        <taxon>Bacillati</taxon>
        <taxon>Actinomycetota</taxon>
        <taxon>Actinomycetes</taxon>
        <taxon>Mycobacteriales</taxon>
        <taxon>environmental samples</taxon>
    </lineage>
</organism>
<evidence type="ECO:0000256" key="2">
    <source>
        <dbReference type="SAM" id="Phobius"/>
    </source>
</evidence>
<keyword evidence="2" id="KW-0812">Transmembrane</keyword>
<feature type="compositionally biased region" description="Basic residues" evidence="1">
    <location>
        <begin position="193"/>
        <end position="210"/>
    </location>
</feature>
<sequence length="210" mass="22273">MIPDWVSTPAGTAVLGGVIGAVATQLLGAWSRRRSARAGRRDQLVAAAVALLAAAADVQTALDLHAARWLDRRARFNTIGMATLDWWAGREEHGPATGVARAVRTALQWNREGLAVAAGVAGPRAVFAAALGRWTVLADPRDLDYGLAVSDALDQLARAHVGPARHRRAATRALDRAGVRVIAAARARGGASPRRRGDRRAGRRILRRAA</sequence>
<evidence type="ECO:0000256" key="1">
    <source>
        <dbReference type="SAM" id="MobiDB-lite"/>
    </source>
</evidence>
<feature type="transmembrane region" description="Helical" evidence="2">
    <location>
        <begin position="12"/>
        <end position="31"/>
    </location>
</feature>
<evidence type="ECO:0000313" key="3">
    <source>
        <dbReference type="EMBL" id="CAA9228836.1"/>
    </source>
</evidence>
<accession>A0A6J4HN51</accession>
<keyword evidence="2" id="KW-1133">Transmembrane helix</keyword>
<gene>
    <name evidence="3" type="ORF">AVDCRST_MAG41-824</name>
</gene>
<dbReference type="EMBL" id="CADCTP010000087">
    <property type="protein sequence ID" value="CAA9228836.1"/>
    <property type="molecule type" value="Genomic_DNA"/>
</dbReference>
<protein>
    <submittedName>
        <fullName evidence="3">Uncharacterized protein</fullName>
    </submittedName>
</protein>
<reference evidence="3" key="1">
    <citation type="submission" date="2020-02" db="EMBL/GenBank/DDBJ databases">
        <authorList>
            <person name="Meier V. D."/>
        </authorList>
    </citation>
    <scope>NUCLEOTIDE SEQUENCE</scope>
    <source>
        <strain evidence="3">AVDCRST_MAG41</strain>
    </source>
</reference>
<feature type="region of interest" description="Disordered" evidence="1">
    <location>
        <begin position="187"/>
        <end position="210"/>
    </location>
</feature>